<gene>
    <name evidence="1" type="ORF">D5F51_04080</name>
</gene>
<name>A0ABX5QXI4_9GAMM</name>
<dbReference type="InterPro" id="IPR003458">
    <property type="entry name" value="Phage_T4_Gp38_tail_assem"/>
</dbReference>
<dbReference type="Proteomes" id="UP000288804">
    <property type="component" value="Chromosome"/>
</dbReference>
<evidence type="ECO:0000313" key="1">
    <source>
        <dbReference type="EMBL" id="QAX77793.1"/>
    </source>
</evidence>
<dbReference type="RefSeq" id="WP_129195676.1">
    <property type="nucleotide sequence ID" value="NZ_CABHXI010000010.1"/>
</dbReference>
<protein>
    <recommendedName>
        <fullName evidence="3">Tail fiber assembly protein</fullName>
    </recommendedName>
</protein>
<organism evidence="1 2">
    <name type="scientific">Yersinia hibernica</name>
    <dbReference type="NCBI Taxonomy" id="2339259"/>
    <lineage>
        <taxon>Bacteria</taxon>
        <taxon>Pseudomonadati</taxon>
        <taxon>Pseudomonadota</taxon>
        <taxon>Gammaproteobacteria</taxon>
        <taxon>Enterobacterales</taxon>
        <taxon>Yersiniaceae</taxon>
        <taxon>Yersinia</taxon>
    </lineage>
</organism>
<proteinExistence type="predicted"/>
<evidence type="ECO:0000313" key="2">
    <source>
        <dbReference type="Proteomes" id="UP000288804"/>
    </source>
</evidence>
<evidence type="ECO:0008006" key="3">
    <source>
        <dbReference type="Google" id="ProtNLM"/>
    </source>
</evidence>
<keyword evidence="2" id="KW-1185">Reference proteome</keyword>
<accession>A0ABX5QXI4</accession>
<dbReference type="EMBL" id="CP032487">
    <property type="protein sequence ID" value="QAX77793.1"/>
    <property type="molecule type" value="Genomic_DNA"/>
</dbReference>
<dbReference type="Pfam" id="PF02413">
    <property type="entry name" value="Caudo_TAP"/>
    <property type="match status" value="1"/>
</dbReference>
<sequence length="141" mass="16184">MKIYAFVQREQVAEIILPVTDLDGKEIDIKDRFAPDFVAVMYDVTEMKPAPKEGWTYRDGIFAEPVPYQPSAEEILEINERERDRLLTIAGLAIAPLQDAVDLDDAKPEEVAMLKKWKQYRVAVNRTDLTMLNPAWSDMPE</sequence>
<reference evidence="2" key="1">
    <citation type="submission" date="2018-09" db="EMBL/GenBank/DDBJ databases">
        <title>Yersinia hibernicus sp. nov.</title>
        <authorList>
            <person name="Nguyen S.V."/>
            <person name="Mundanda D.M."/>
            <person name="Anes J."/>
            <person name="Fanning S."/>
        </authorList>
    </citation>
    <scope>NUCLEOTIDE SEQUENCE [LARGE SCALE GENOMIC DNA]</scope>
    <source>
        <strain evidence="2">CFS1934</strain>
    </source>
</reference>